<dbReference type="InterPro" id="IPR002711">
    <property type="entry name" value="HNH"/>
</dbReference>
<evidence type="ECO:0000313" key="3">
    <source>
        <dbReference type="Proteomes" id="UP000325211"/>
    </source>
</evidence>
<dbReference type="GO" id="GO:0003676">
    <property type="term" value="F:nucleic acid binding"/>
    <property type="evidence" value="ECO:0007669"/>
    <property type="project" value="InterPro"/>
</dbReference>
<dbReference type="InterPro" id="IPR003615">
    <property type="entry name" value="HNH_nuc"/>
</dbReference>
<name>A0A5P2D7Z2_STRVZ</name>
<reference evidence="2 3" key="1">
    <citation type="submission" date="2018-05" db="EMBL/GenBank/DDBJ databases">
        <title>Streptomyces venezuelae.</title>
        <authorList>
            <person name="Kim W."/>
            <person name="Lee N."/>
            <person name="Cho B.-K."/>
        </authorList>
    </citation>
    <scope>NUCLEOTIDE SEQUENCE [LARGE SCALE GENOMIC DNA]</scope>
    <source>
        <strain evidence="2 3">ATCC 21782</strain>
    </source>
</reference>
<dbReference type="GO" id="GO:0004519">
    <property type="term" value="F:endonuclease activity"/>
    <property type="evidence" value="ECO:0007669"/>
    <property type="project" value="InterPro"/>
</dbReference>
<dbReference type="OrthoDB" id="9802640at2"/>
<gene>
    <name evidence="2" type="ORF">DEJ50_23400</name>
</gene>
<dbReference type="SMART" id="SM00507">
    <property type="entry name" value="HNHc"/>
    <property type="match status" value="1"/>
</dbReference>
<dbReference type="Gene3D" id="1.10.30.50">
    <property type="match status" value="1"/>
</dbReference>
<dbReference type="Pfam" id="PF01844">
    <property type="entry name" value="HNH"/>
    <property type="match status" value="1"/>
</dbReference>
<dbReference type="CDD" id="cd00085">
    <property type="entry name" value="HNHc"/>
    <property type="match status" value="1"/>
</dbReference>
<dbReference type="AlphaFoldDB" id="A0A5P2D7Z2"/>
<sequence>MAAKRPKVPSELRRRVLIEAGHRCAIPTCKATPVEIAHIVPWSKVRKHEFKNLIALCPTCHTRFDDPHGPIGLKAMRQYKANLNPLLSGNLSNREGQADRLATYQELRACFAEWIPAEAKHAAAKSRRASQPDTVEDLRTQAVTKFASVVGAVADFQSVWKESEARDLAGAIFYHAADWIDEVNESRFPIPKQLARRDIAEEISDASAQLHLIVCEELSM</sequence>
<organism evidence="2 3">
    <name type="scientific">Streptomyces venezuelae</name>
    <dbReference type="NCBI Taxonomy" id="54571"/>
    <lineage>
        <taxon>Bacteria</taxon>
        <taxon>Bacillati</taxon>
        <taxon>Actinomycetota</taxon>
        <taxon>Actinomycetes</taxon>
        <taxon>Kitasatosporales</taxon>
        <taxon>Streptomycetaceae</taxon>
        <taxon>Streptomyces</taxon>
    </lineage>
</organism>
<evidence type="ECO:0000259" key="1">
    <source>
        <dbReference type="SMART" id="SM00507"/>
    </source>
</evidence>
<accession>A0A5P2D7Z2</accession>
<feature type="domain" description="HNH nuclease" evidence="1">
    <location>
        <begin position="12"/>
        <end position="62"/>
    </location>
</feature>
<proteinExistence type="predicted"/>
<dbReference type="Proteomes" id="UP000325211">
    <property type="component" value="Chromosome"/>
</dbReference>
<evidence type="ECO:0000313" key="2">
    <source>
        <dbReference type="EMBL" id="QES50327.1"/>
    </source>
</evidence>
<dbReference type="EMBL" id="CP029190">
    <property type="protein sequence ID" value="QES50327.1"/>
    <property type="molecule type" value="Genomic_DNA"/>
</dbReference>
<dbReference type="GO" id="GO:0008270">
    <property type="term" value="F:zinc ion binding"/>
    <property type="evidence" value="ECO:0007669"/>
    <property type="project" value="InterPro"/>
</dbReference>
<protein>
    <recommendedName>
        <fullName evidence="1">HNH nuclease domain-containing protein</fullName>
    </recommendedName>
</protein>